<feature type="domain" description="Ubiquitin-like" evidence="8">
    <location>
        <begin position="10"/>
        <end position="81"/>
    </location>
</feature>
<keyword evidence="11" id="KW-1185">Reference proteome</keyword>
<dbReference type="InterPro" id="IPR019954">
    <property type="entry name" value="Ubiquitin_CS"/>
</dbReference>
<dbReference type="InterPro" id="IPR044635">
    <property type="entry name" value="UBP14-like"/>
</dbReference>
<dbReference type="PANTHER" id="PTHR43982">
    <property type="entry name" value="UBIQUITIN CARBOXYL-TERMINAL HYDROLASE"/>
    <property type="match status" value="1"/>
</dbReference>
<keyword evidence="3 6" id="KW-0833">Ubl conjugation pathway</keyword>
<dbReference type="InterPro" id="IPR029071">
    <property type="entry name" value="Ubiquitin-like_domsf"/>
</dbReference>
<dbReference type="OrthoDB" id="333239at2759"/>
<comment type="caution">
    <text evidence="10">The sequence shown here is derived from an EMBL/GenBank/DDBJ whole genome shotgun (WGS) entry which is preliminary data.</text>
</comment>
<keyword evidence="5 6" id="KW-0788">Thiol protease</keyword>
<evidence type="ECO:0000259" key="9">
    <source>
        <dbReference type="PROSITE" id="PS50235"/>
    </source>
</evidence>
<feature type="domain" description="USP" evidence="9">
    <location>
        <begin position="115"/>
        <end position="489"/>
    </location>
</feature>
<dbReference type="GO" id="GO:0043161">
    <property type="term" value="P:proteasome-mediated ubiquitin-dependent protein catabolic process"/>
    <property type="evidence" value="ECO:0007669"/>
    <property type="project" value="InterPro"/>
</dbReference>
<dbReference type="PROSITE" id="PS50235">
    <property type="entry name" value="USP_3"/>
    <property type="match status" value="1"/>
</dbReference>
<dbReference type="EMBL" id="JAEUBD010001062">
    <property type="protein sequence ID" value="KAH3667686.1"/>
    <property type="molecule type" value="Genomic_DNA"/>
</dbReference>
<dbReference type="GO" id="GO:0004843">
    <property type="term" value="F:cysteine-type deubiquitinase activity"/>
    <property type="evidence" value="ECO:0007669"/>
    <property type="project" value="UniProtKB-UniRule"/>
</dbReference>
<dbReference type="GO" id="GO:0061136">
    <property type="term" value="P:regulation of proteasomal protein catabolic process"/>
    <property type="evidence" value="ECO:0007669"/>
    <property type="project" value="TreeGrafter"/>
</dbReference>
<keyword evidence="7" id="KW-0175">Coiled coil</keyword>
<dbReference type="CDD" id="cd02657">
    <property type="entry name" value="Peptidase_C19A"/>
    <property type="match status" value="1"/>
</dbReference>
<name>A0A9P8T781_9ASCO</name>
<evidence type="ECO:0000256" key="3">
    <source>
        <dbReference type="ARBA" id="ARBA00022786"/>
    </source>
</evidence>
<evidence type="ECO:0000256" key="4">
    <source>
        <dbReference type="ARBA" id="ARBA00022801"/>
    </source>
</evidence>
<dbReference type="SUPFAM" id="SSF54001">
    <property type="entry name" value="Cysteine proteinases"/>
    <property type="match status" value="1"/>
</dbReference>
<proteinExistence type="inferred from homology"/>
<protein>
    <recommendedName>
        <fullName evidence="6">Ubiquitin carboxyl-terminal hydrolase</fullName>
        <ecNumber evidence="6">3.4.19.12</ecNumber>
    </recommendedName>
</protein>
<evidence type="ECO:0000256" key="1">
    <source>
        <dbReference type="ARBA" id="ARBA00000707"/>
    </source>
</evidence>
<evidence type="ECO:0000256" key="7">
    <source>
        <dbReference type="SAM" id="Coils"/>
    </source>
</evidence>
<dbReference type="PROSITE" id="PS00973">
    <property type="entry name" value="USP_2"/>
    <property type="match status" value="1"/>
</dbReference>
<dbReference type="InterPro" id="IPR001394">
    <property type="entry name" value="Peptidase_C19_UCH"/>
</dbReference>
<dbReference type="Gene3D" id="3.90.70.10">
    <property type="entry name" value="Cysteine proteinases"/>
    <property type="match status" value="1"/>
</dbReference>
<dbReference type="InterPro" id="IPR018200">
    <property type="entry name" value="USP_CS"/>
</dbReference>
<feature type="coiled-coil region" evidence="7">
    <location>
        <begin position="342"/>
        <end position="399"/>
    </location>
</feature>
<keyword evidence="2 6" id="KW-0645">Protease</keyword>
<dbReference type="AlphaFoldDB" id="A0A9P8T781"/>
<dbReference type="CDD" id="cd16104">
    <property type="entry name" value="Ubl_USP14_like"/>
    <property type="match status" value="1"/>
</dbReference>
<gene>
    <name evidence="10" type="ORF">OGATHE_003209</name>
</gene>
<evidence type="ECO:0000259" key="8">
    <source>
        <dbReference type="PROSITE" id="PS50053"/>
    </source>
</evidence>
<accession>A0A9P8T781</accession>
<dbReference type="GO" id="GO:0070628">
    <property type="term" value="F:proteasome binding"/>
    <property type="evidence" value="ECO:0007669"/>
    <property type="project" value="TreeGrafter"/>
</dbReference>
<evidence type="ECO:0000313" key="10">
    <source>
        <dbReference type="EMBL" id="KAH3667686.1"/>
    </source>
</evidence>
<reference evidence="10" key="1">
    <citation type="journal article" date="2021" name="Open Biol.">
        <title>Shared evolutionary footprints suggest mitochondrial oxidative damage underlies multiple complex I losses in fungi.</title>
        <authorList>
            <person name="Schikora-Tamarit M.A."/>
            <person name="Marcet-Houben M."/>
            <person name="Nosek J."/>
            <person name="Gabaldon T."/>
        </authorList>
    </citation>
    <scope>NUCLEOTIDE SEQUENCE</scope>
    <source>
        <strain evidence="10">NCAIM Y.01608</strain>
    </source>
</reference>
<evidence type="ECO:0000313" key="11">
    <source>
        <dbReference type="Proteomes" id="UP000788993"/>
    </source>
</evidence>
<dbReference type="PROSITE" id="PS50053">
    <property type="entry name" value="UBIQUITIN_2"/>
    <property type="match status" value="1"/>
</dbReference>
<dbReference type="EC" id="3.4.19.12" evidence="6"/>
<dbReference type="InterPro" id="IPR028889">
    <property type="entry name" value="USP"/>
</dbReference>
<dbReference type="GO" id="GO:0016579">
    <property type="term" value="P:protein deubiquitination"/>
    <property type="evidence" value="ECO:0007669"/>
    <property type="project" value="InterPro"/>
</dbReference>
<dbReference type="PROSITE" id="PS00299">
    <property type="entry name" value="UBIQUITIN_1"/>
    <property type="match status" value="1"/>
</dbReference>
<dbReference type="PANTHER" id="PTHR43982:SF1">
    <property type="entry name" value="UBIQUITIN CARBOXYL-TERMINAL HYDROLASE 14"/>
    <property type="match status" value="1"/>
</dbReference>
<dbReference type="SUPFAM" id="SSF54236">
    <property type="entry name" value="Ubiquitin-like"/>
    <property type="match status" value="1"/>
</dbReference>
<dbReference type="Proteomes" id="UP000788993">
    <property type="component" value="Unassembled WGS sequence"/>
</dbReference>
<dbReference type="InterPro" id="IPR038765">
    <property type="entry name" value="Papain-like_cys_pep_sf"/>
</dbReference>
<evidence type="ECO:0000256" key="5">
    <source>
        <dbReference type="ARBA" id="ARBA00022807"/>
    </source>
</evidence>
<evidence type="ECO:0000256" key="2">
    <source>
        <dbReference type="ARBA" id="ARBA00022670"/>
    </source>
</evidence>
<dbReference type="Gene3D" id="3.10.20.90">
    <property type="entry name" value="Phosphatidylinositol 3-kinase Catalytic Subunit, Chain A, domain 1"/>
    <property type="match status" value="1"/>
</dbReference>
<dbReference type="SMART" id="SM00213">
    <property type="entry name" value="UBQ"/>
    <property type="match status" value="1"/>
</dbReference>
<dbReference type="Pfam" id="PF00240">
    <property type="entry name" value="ubiquitin"/>
    <property type="match status" value="1"/>
</dbReference>
<dbReference type="Pfam" id="PF00443">
    <property type="entry name" value="UCH"/>
    <property type="match status" value="1"/>
</dbReference>
<dbReference type="PROSITE" id="PS00972">
    <property type="entry name" value="USP_1"/>
    <property type="match status" value="1"/>
</dbReference>
<organism evidence="10 11">
    <name type="scientific">Ogataea polymorpha</name>
    <dbReference type="NCBI Taxonomy" id="460523"/>
    <lineage>
        <taxon>Eukaryota</taxon>
        <taxon>Fungi</taxon>
        <taxon>Dikarya</taxon>
        <taxon>Ascomycota</taxon>
        <taxon>Saccharomycotina</taxon>
        <taxon>Pichiomycetes</taxon>
        <taxon>Pichiales</taxon>
        <taxon>Pichiaceae</taxon>
        <taxon>Ogataea</taxon>
    </lineage>
</organism>
<sequence>MSIEGKSDPENLTLVNVKHAGKTYPVTVDLSENGLTFKHQIYSLTNVPPERQKVLLKGGQLKDDSDLKSFNLKPNQTIMVLGSADAPVEAPKQDVKFVEDLDPNDLNFNPSDEPSGLVNLGNTCYLNSSLQSLFAVDELRNRLEKYTKNGTGIEQNLVFHLKELFDKMSQRNKKITPLNFLTTMRLSFPQFSERDDSGFYKQQDAEEAYSQILSTILGQFSGLDQYFKIEFKTATRCLETSEEPVYGYEDAMKLACHITINTNFLKDGLMSNLKETIEKHNESLGRNSTYEITRRITRLPKYLNIHFVRFFWKRDTGKKSKILRKVQFPFQLDLIDLVDEGIKEDKAKIRDAIYKIEKQNEEESRAFKKTKKSADLTTREQYAQQKEELEKLRQKWTDNFKTALPESYDPASGENPSSLYELISVIAHQGSSADSGHYQCFAKDQQDPTGENWYKFNDDKVTVVSRDKIEALAGGGEGDSALILMYKAVGI</sequence>
<keyword evidence="4 6" id="KW-0378">Hydrolase</keyword>
<dbReference type="InterPro" id="IPR000626">
    <property type="entry name" value="Ubiquitin-like_dom"/>
</dbReference>
<comment type="similarity">
    <text evidence="6">Belongs to the peptidase C19 family.</text>
</comment>
<comment type="catalytic activity">
    <reaction evidence="1 6">
        <text>Thiol-dependent hydrolysis of ester, thioester, amide, peptide and isopeptide bonds formed by the C-terminal Gly of ubiquitin (a 76-residue protein attached to proteins as an intracellular targeting signal).</text>
        <dbReference type="EC" id="3.4.19.12"/>
    </reaction>
</comment>
<evidence type="ECO:0000256" key="6">
    <source>
        <dbReference type="RuleBase" id="RU366025"/>
    </source>
</evidence>
<reference evidence="10" key="2">
    <citation type="submission" date="2021-01" db="EMBL/GenBank/DDBJ databases">
        <authorList>
            <person name="Schikora-Tamarit M.A."/>
        </authorList>
    </citation>
    <scope>NUCLEOTIDE SEQUENCE</scope>
    <source>
        <strain evidence="10">NCAIM Y.01608</strain>
    </source>
</reference>